<name>A0A2S3IKV2_9POAL</name>
<dbReference type="Gramene" id="PAN46530">
    <property type="protein sequence ID" value="PAN46530"/>
    <property type="gene ID" value="PAHAL_9G192200"/>
</dbReference>
<dbReference type="EMBL" id="CM008054">
    <property type="protein sequence ID" value="PAN46530.1"/>
    <property type="molecule type" value="Genomic_DNA"/>
</dbReference>
<sequence>MNLPKKELTRILCDYIMSIDDAIILERLWVRSFHPYNITLTIKDLQETLRIDKGISKQRFNLRVHYYVVHEYRKSNYYNRAMSKHLMDLRFCTMCDLTRDPKFCKNYSSKDLGALQILSPTMVHRERLHSICL</sequence>
<dbReference type="Proteomes" id="UP000243499">
    <property type="component" value="Chromosome 9"/>
</dbReference>
<proteinExistence type="predicted"/>
<protein>
    <submittedName>
        <fullName evidence="1">Uncharacterized protein</fullName>
    </submittedName>
</protein>
<accession>A0A2S3IKV2</accession>
<evidence type="ECO:0000313" key="1">
    <source>
        <dbReference type="EMBL" id="PAN46530.1"/>
    </source>
</evidence>
<gene>
    <name evidence="1" type="ORF">PAHAL_9G192200</name>
</gene>
<dbReference type="AlphaFoldDB" id="A0A2S3IKV2"/>
<organism evidence="1">
    <name type="scientific">Panicum hallii</name>
    <dbReference type="NCBI Taxonomy" id="206008"/>
    <lineage>
        <taxon>Eukaryota</taxon>
        <taxon>Viridiplantae</taxon>
        <taxon>Streptophyta</taxon>
        <taxon>Embryophyta</taxon>
        <taxon>Tracheophyta</taxon>
        <taxon>Spermatophyta</taxon>
        <taxon>Magnoliopsida</taxon>
        <taxon>Liliopsida</taxon>
        <taxon>Poales</taxon>
        <taxon>Poaceae</taxon>
        <taxon>PACMAD clade</taxon>
        <taxon>Panicoideae</taxon>
        <taxon>Panicodae</taxon>
        <taxon>Paniceae</taxon>
        <taxon>Panicinae</taxon>
        <taxon>Panicum</taxon>
        <taxon>Panicum sect. Panicum</taxon>
    </lineage>
</organism>
<reference evidence="1" key="1">
    <citation type="submission" date="2018-04" db="EMBL/GenBank/DDBJ databases">
        <title>WGS assembly of Panicum hallii.</title>
        <authorList>
            <person name="Lovell J."/>
            <person name="Jenkins J."/>
            <person name="Lowry D."/>
            <person name="Mamidi S."/>
            <person name="Sreedasyam A."/>
            <person name="Weng X."/>
            <person name="Barry K."/>
            <person name="Bonette J."/>
            <person name="Campitelli B."/>
            <person name="Daum C."/>
            <person name="Gordon S."/>
            <person name="Gould B."/>
            <person name="Lipzen A."/>
            <person name="Macqueen A."/>
            <person name="Palacio-Mejia J."/>
            <person name="Plott C."/>
            <person name="Shakirov E."/>
            <person name="Shu S."/>
            <person name="Yoshinaga Y."/>
            <person name="Zane M."/>
            <person name="Rokhsar D."/>
            <person name="Grimwood J."/>
            <person name="Schmutz J."/>
            <person name="Juenger T."/>
        </authorList>
    </citation>
    <scope>NUCLEOTIDE SEQUENCE [LARGE SCALE GENOMIC DNA]</scope>
    <source>
        <strain evidence="1">FIL2</strain>
    </source>
</reference>